<reference evidence="8 9" key="1">
    <citation type="submission" date="2023-03" db="EMBL/GenBank/DDBJ databases">
        <title>Host association and intracellularity evolved multiple times independently in the Rickettsiales.</title>
        <authorList>
            <person name="Castelli M."/>
            <person name="Nardi T."/>
            <person name="Gammuto L."/>
            <person name="Bellinzona G."/>
            <person name="Sabaneyeva E."/>
            <person name="Potekhin A."/>
            <person name="Serra V."/>
            <person name="Petroni G."/>
            <person name="Sassera D."/>
        </authorList>
    </citation>
    <scope>NUCLEOTIDE SEQUENCE [LARGE SCALE GENOMIC DNA]</scope>
    <source>
        <strain evidence="8 9">Sr 2-6</strain>
    </source>
</reference>
<dbReference type="InterPro" id="IPR011701">
    <property type="entry name" value="MFS"/>
</dbReference>
<protein>
    <submittedName>
        <fullName evidence="8">Bcr/CflA family efflux MFS transporter</fullName>
    </submittedName>
</protein>
<feature type="transmembrane region" description="Helical" evidence="6">
    <location>
        <begin position="301"/>
        <end position="322"/>
    </location>
</feature>
<keyword evidence="2" id="KW-0813">Transport</keyword>
<gene>
    <name evidence="8" type="ORF">Megvenef_00714</name>
</gene>
<evidence type="ECO:0000313" key="9">
    <source>
        <dbReference type="Proteomes" id="UP001291687"/>
    </source>
</evidence>
<feature type="transmembrane region" description="Helical" evidence="6">
    <location>
        <begin position="334"/>
        <end position="357"/>
    </location>
</feature>
<dbReference type="PROSITE" id="PS50850">
    <property type="entry name" value="MFS"/>
    <property type="match status" value="1"/>
</dbReference>
<feature type="transmembrane region" description="Helical" evidence="6">
    <location>
        <begin position="273"/>
        <end position="295"/>
    </location>
</feature>
<keyword evidence="5 6" id="KW-0472">Membrane</keyword>
<dbReference type="CDD" id="cd17320">
    <property type="entry name" value="MFS_MdfA_MDR_like"/>
    <property type="match status" value="1"/>
</dbReference>
<feature type="transmembrane region" description="Helical" evidence="6">
    <location>
        <begin position="239"/>
        <end position="261"/>
    </location>
</feature>
<feature type="transmembrane region" description="Helical" evidence="6">
    <location>
        <begin position="129"/>
        <end position="148"/>
    </location>
</feature>
<feature type="domain" description="Major facilitator superfamily (MFS) profile" evidence="7">
    <location>
        <begin position="5"/>
        <end position="384"/>
    </location>
</feature>
<comment type="subcellular location">
    <subcellularLocation>
        <location evidence="1">Cell inner membrane</location>
        <topology evidence="1">Multi-pass membrane protein</topology>
    </subcellularLocation>
</comment>
<dbReference type="InterPro" id="IPR020846">
    <property type="entry name" value="MFS_dom"/>
</dbReference>
<evidence type="ECO:0000256" key="6">
    <source>
        <dbReference type="SAM" id="Phobius"/>
    </source>
</evidence>
<dbReference type="Gene3D" id="1.20.1720.10">
    <property type="entry name" value="Multidrug resistance protein D"/>
    <property type="match status" value="1"/>
</dbReference>
<accession>A0ABU5NC81</accession>
<sequence>MTKNLPLLLVISLLTCCVEVDISVPSFPDISDHFNISDGLTQMTIALNFFGFFLSSLFYGPLSDAFGRRKIMIIGNAIMMIGACGCSLSTSIEFLLFSRLIQGVGAGTSAVVAFAMVADVYNAEKSAKLIGMMNSMITVFMSAAPIAGSFINKSLGWRGNYTTIALISIISWIMLYYWLPETKHDVEKFELQKIRKDYTQLMFSKEFFYASITPTLVYGGWMSFVACGSFLYMETYKLPIMYYALHQGSIIGVFCITSLYCEQINNFIGMKNSVIYGTILVMFGSTLLLTTSILFDSAPYMTTISMTIFGIGAATTYPVIFAKSMDLFPHIKGTASSAIMALRSLICSVFVAISSYLYSGNLITVAAMVLLAAVLTSLVTIKLLKLIQFDILAKV</sequence>
<dbReference type="Pfam" id="PF07690">
    <property type="entry name" value="MFS_1"/>
    <property type="match status" value="1"/>
</dbReference>
<keyword evidence="9" id="KW-1185">Reference proteome</keyword>
<dbReference type="InterPro" id="IPR036259">
    <property type="entry name" value="MFS_trans_sf"/>
</dbReference>
<proteinExistence type="predicted"/>
<keyword evidence="3 6" id="KW-0812">Transmembrane</keyword>
<name>A0ABU5NC81_9RICK</name>
<evidence type="ECO:0000256" key="5">
    <source>
        <dbReference type="ARBA" id="ARBA00023136"/>
    </source>
</evidence>
<feature type="transmembrane region" description="Helical" evidence="6">
    <location>
        <begin position="39"/>
        <end position="59"/>
    </location>
</feature>
<dbReference type="SUPFAM" id="SSF103473">
    <property type="entry name" value="MFS general substrate transporter"/>
    <property type="match status" value="1"/>
</dbReference>
<evidence type="ECO:0000256" key="3">
    <source>
        <dbReference type="ARBA" id="ARBA00022692"/>
    </source>
</evidence>
<evidence type="ECO:0000256" key="1">
    <source>
        <dbReference type="ARBA" id="ARBA00004429"/>
    </source>
</evidence>
<keyword evidence="4 6" id="KW-1133">Transmembrane helix</keyword>
<dbReference type="RefSeq" id="WP_322776645.1">
    <property type="nucleotide sequence ID" value="NZ_JARJFB010000042.1"/>
</dbReference>
<evidence type="ECO:0000256" key="4">
    <source>
        <dbReference type="ARBA" id="ARBA00022989"/>
    </source>
</evidence>
<dbReference type="PANTHER" id="PTHR23502:SF132">
    <property type="entry name" value="POLYAMINE TRANSPORTER 2-RELATED"/>
    <property type="match status" value="1"/>
</dbReference>
<feature type="transmembrane region" description="Helical" evidence="6">
    <location>
        <begin position="96"/>
        <end position="117"/>
    </location>
</feature>
<feature type="transmembrane region" description="Helical" evidence="6">
    <location>
        <begin position="160"/>
        <end position="179"/>
    </location>
</feature>
<feature type="transmembrane region" description="Helical" evidence="6">
    <location>
        <begin position="363"/>
        <end position="384"/>
    </location>
</feature>
<organism evidence="8 9">
    <name type="scientific">Candidatus Megaera venefica</name>
    <dbReference type="NCBI Taxonomy" id="2055910"/>
    <lineage>
        <taxon>Bacteria</taxon>
        <taxon>Pseudomonadati</taxon>
        <taxon>Pseudomonadota</taxon>
        <taxon>Alphaproteobacteria</taxon>
        <taxon>Rickettsiales</taxon>
        <taxon>Rickettsiaceae</taxon>
        <taxon>Candidatus Megaera</taxon>
    </lineage>
</organism>
<dbReference type="PANTHER" id="PTHR23502">
    <property type="entry name" value="MAJOR FACILITATOR SUPERFAMILY"/>
    <property type="match status" value="1"/>
</dbReference>
<feature type="transmembrane region" description="Helical" evidence="6">
    <location>
        <begin position="71"/>
        <end position="90"/>
    </location>
</feature>
<evidence type="ECO:0000259" key="7">
    <source>
        <dbReference type="PROSITE" id="PS50850"/>
    </source>
</evidence>
<feature type="transmembrane region" description="Helical" evidence="6">
    <location>
        <begin position="207"/>
        <end position="233"/>
    </location>
</feature>
<evidence type="ECO:0000256" key="2">
    <source>
        <dbReference type="ARBA" id="ARBA00022448"/>
    </source>
</evidence>
<comment type="caution">
    <text evidence="8">The sequence shown here is derived from an EMBL/GenBank/DDBJ whole genome shotgun (WGS) entry which is preliminary data.</text>
</comment>
<dbReference type="Proteomes" id="UP001291687">
    <property type="component" value="Unassembled WGS sequence"/>
</dbReference>
<evidence type="ECO:0000313" key="8">
    <source>
        <dbReference type="EMBL" id="MEA0970746.1"/>
    </source>
</evidence>
<dbReference type="EMBL" id="JARJFB010000042">
    <property type="protein sequence ID" value="MEA0970746.1"/>
    <property type="molecule type" value="Genomic_DNA"/>
</dbReference>